<gene>
    <name evidence="1" type="ORF">Tci_910068</name>
</gene>
<dbReference type="EMBL" id="BKCJ011495813">
    <property type="protein sequence ID" value="GFD38099.1"/>
    <property type="molecule type" value="Genomic_DNA"/>
</dbReference>
<evidence type="ECO:0000313" key="1">
    <source>
        <dbReference type="EMBL" id="GFD38099.1"/>
    </source>
</evidence>
<name>A0A699VUQ9_TANCI</name>
<protein>
    <submittedName>
        <fullName evidence="1">Uncharacterized protein</fullName>
    </submittedName>
</protein>
<dbReference type="AlphaFoldDB" id="A0A699VUQ9"/>
<sequence length="88" mass="9578">HQSLQKDVAPQGPQGCYPGGSRAAICRIEADLQAPEGAGSRAEKLTTAKLSGRQRLRQPPKEACLVRHLPKPKSRAPRASWWAAPCWP</sequence>
<accession>A0A699VUQ9</accession>
<proteinExistence type="predicted"/>
<organism evidence="1">
    <name type="scientific">Tanacetum cinerariifolium</name>
    <name type="common">Dalmatian daisy</name>
    <name type="synonym">Chrysanthemum cinerariifolium</name>
    <dbReference type="NCBI Taxonomy" id="118510"/>
    <lineage>
        <taxon>Eukaryota</taxon>
        <taxon>Viridiplantae</taxon>
        <taxon>Streptophyta</taxon>
        <taxon>Embryophyta</taxon>
        <taxon>Tracheophyta</taxon>
        <taxon>Spermatophyta</taxon>
        <taxon>Magnoliopsida</taxon>
        <taxon>eudicotyledons</taxon>
        <taxon>Gunneridae</taxon>
        <taxon>Pentapetalae</taxon>
        <taxon>asterids</taxon>
        <taxon>campanulids</taxon>
        <taxon>Asterales</taxon>
        <taxon>Asteraceae</taxon>
        <taxon>Asteroideae</taxon>
        <taxon>Anthemideae</taxon>
        <taxon>Anthemidinae</taxon>
        <taxon>Tanacetum</taxon>
    </lineage>
</organism>
<comment type="caution">
    <text evidence="1">The sequence shown here is derived from an EMBL/GenBank/DDBJ whole genome shotgun (WGS) entry which is preliminary data.</text>
</comment>
<feature type="non-terminal residue" evidence="1">
    <location>
        <position position="1"/>
    </location>
</feature>
<reference evidence="1" key="1">
    <citation type="journal article" date="2019" name="Sci. Rep.">
        <title>Draft genome of Tanacetum cinerariifolium, the natural source of mosquito coil.</title>
        <authorList>
            <person name="Yamashiro T."/>
            <person name="Shiraishi A."/>
            <person name="Satake H."/>
            <person name="Nakayama K."/>
        </authorList>
    </citation>
    <scope>NUCLEOTIDE SEQUENCE</scope>
</reference>